<reference evidence="2" key="1">
    <citation type="submission" date="2017-02" db="EMBL/GenBank/DDBJ databases">
        <title>Comparative genomics and description of representatives of a novel lineage of planctomycetes thriving in anoxic sediments.</title>
        <authorList>
            <person name="Spring S."/>
            <person name="Bunk B."/>
            <person name="Sproer C."/>
        </authorList>
    </citation>
    <scope>NUCLEOTIDE SEQUENCE [LARGE SCALE GENOMIC DNA]</scope>
    <source>
        <strain evidence="2">ST-NAGAB-D1</strain>
    </source>
</reference>
<protein>
    <submittedName>
        <fullName evidence="1">Uncharacterized protein</fullName>
    </submittedName>
</protein>
<dbReference type="EMBL" id="CP019791">
    <property type="protein sequence ID" value="AQT68652.1"/>
    <property type="molecule type" value="Genomic_DNA"/>
</dbReference>
<evidence type="ECO:0000313" key="2">
    <source>
        <dbReference type="Proteomes" id="UP000189674"/>
    </source>
</evidence>
<dbReference type="AlphaFoldDB" id="A0A1U9NL36"/>
<dbReference type="Proteomes" id="UP000189674">
    <property type="component" value="Chromosome"/>
</dbReference>
<proteinExistence type="predicted"/>
<keyword evidence="2" id="KW-1185">Reference proteome</keyword>
<dbReference type="KEGG" id="alus:STSP2_01821"/>
<accession>A0A1U9NL36</accession>
<gene>
    <name evidence="1" type="ORF">STSP2_01821</name>
</gene>
<name>A0A1U9NL36_9BACT</name>
<evidence type="ECO:0000313" key="1">
    <source>
        <dbReference type="EMBL" id="AQT68652.1"/>
    </source>
</evidence>
<organism evidence="1 2">
    <name type="scientific">Anaerohalosphaera lusitana</name>
    <dbReference type="NCBI Taxonomy" id="1936003"/>
    <lineage>
        <taxon>Bacteria</taxon>
        <taxon>Pseudomonadati</taxon>
        <taxon>Planctomycetota</taxon>
        <taxon>Phycisphaerae</taxon>
        <taxon>Sedimentisphaerales</taxon>
        <taxon>Anaerohalosphaeraceae</taxon>
        <taxon>Anaerohalosphaera</taxon>
    </lineage>
</organism>
<sequence length="90" mass="9963">MSTVILYRWSFLWHWNIMQNTANTTAITKPIATSKSVSIFVDPGSINQKALLSTPNFYFVYAETHGRVSKNLTSAPLVNSARPKDTSASA</sequence>